<keyword evidence="4" id="KW-1185">Reference proteome</keyword>
<comment type="similarity">
    <text evidence="1">Belongs to the peptidase A1 family.</text>
</comment>
<dbReference type="InterPro" id="IPR001461">
    <property type="entry name" value="Aspartic_peptidase_A1"/>
</dbReference>
<feature type="domain" description="Peptidase A1" evidence="2">
    <location>
        <begin position="1"/>
        <end position="94"/>
    </location>
</feature>
<dbReference type="InterPro" id="IPR032799">
    <property type="entry name" value="TAXi_C"/>
</dbReference>
<name>A0AA88R331_9ASTE</name>
<dbReference type="Pfam" id="PF14541">
    <property type="entry name" value="TAXi_C"/>
    <property type="match status" value="1"/>
</dbReference>
<dbReference type="InterPro" id="IPR021109">
    <property type="entry name" value="Peptidase_aspartic_dom_sf"/>
</dbReference>
<dbReference type="PROSITE" id="PS51767">
    <property type="entry name" value="PEPTIDASE_A1"/>
    <property type="match status" value="1"/>
</dbReference>
<dbReference type="Proteomes" id="UP001187471">
    <property type="component" value="Unassembled WGS sequence"/>
</dbReference>
<dbReference type="Gene3D" id="2.40.70.10">
    <property type="entry name" value="Acid Proteases"/>
    <property type="match status" value="1"/>
</dbReference>
<dbReference type="PANTHER" id="PTHR13683">
    <property type="entry name" value="ASPARTYL PROTEASES"/>
    <property type="match status" value="1"/>
</dbReference>
<organism evidence="3 4">
    <name type="scientific">Escallonia rubra</name>
    <dbReference type="NCBI Taxonomy" id="112253"/>
    <lineage>
        <taxon>Eukaryota</taxon>
        <taxon>Viridiplantae</taxon>
        <taxon>Streptophyta</taxon>
        <taxon>Embryophyta</taxon>
        <taxon>Tracheophyta</taxon>
        <taxon>Spermatophyta</taxon>
        <taxon>Magnoliopsida</taxon>
        <taxon>eudicotyledons</taxon>
        <taxon>Gunneridae</taxon>
        <taxon>Pentapetalae</taxon>
        <taxon>asterids</taxon>
        <taxon>campanulids</taxon>
        <taxon>Escalloniales</taxon>
        <taxon>Escalloniaceae</taxon>
        <taxon>Escallonia</taxon>
    </lineage>
</organism>
<dbReference type="InterPro" id="IPR033121">
    <property type="entry name" value="PEPTIDASE_A1"/>
</dbReference>
<evidence type="ECO:0000256" key="1">
    <source>
        <dbReference type="ARBA" id="ARBA00007447"/>
    </source>
</evidence>
<evidence type="ECO:0000259" key="2">
    <source>
        <dbReference type="PROSITE" id="PS51767"/>
    </source>
</evidence>
<reference evidence="3" key="1">
    <citation type="submission" date="2022-12" db="EMBL/GenBank/DDBJ databases">
        <title>Draft genome assemblies for two species of Escallonia (Escalloniales).</title>
        <authorList>
            <person name="Chanderbali A."/>
            <person name="Dervinis C."/>
            <person name="Anghel I."/>
            <person name="Soltis D."/>
            <person name="Soltis P."/>
            <person name="Zapata F."/>
        </authorList>
    </citation>
    <scope>NUCLEOTIDE SEQUENCE</scope>
    <source>
        <strain evidence="3">UCBG92.1500</strain>
        <tissue evidence="3">Leaf</tissue>
    </source>
</reference>
<evidence type="ECO:0000313" key="4">
    <source>
        <dbReference type="Proteomes" id="UP001187471"/>
    </source>
</evidence>
<proteinExistence type="inferred from homology"/>
<evidence type="ECO:0000313" key="3">
    <source>
        <dbReference type="EMBL" id="KAK2974271.1"/>
    </source>
</evidence>
<dbReference type="GO" id="GO:0004190">
    <property type="term" value="F:aspartic-type endopeptidase activity"/>
    <property type="evidence" value="ECO:0007669"/>
    <property type="project" value="InterPro"/>
</dbReference>
<sequence length="99" mass="10225">MTKYPTAPALSILDTCYDLSKYTTVSIPKISFLFNGNVQVDLAFSGILYASSASQVCLAFAGNSDASAVGIFGNVQQKTLNVVYDVAGGKLGFGPGGCS</sequence>
<accession>A0AA88R331</accession>
<protein>
    <recommendedName>
        <fullName evidence="2">Peptidase A1 domain-containing protein</fullName>
    </recommendedName>
</protein>
<gene>
    <name evidence="3" type="ORF">RJ640_016757</name>
</gene>
<dbReference type="GO" id="GO:0006508">
    <property type="term" value="P:proteolysis"/>
    <property type="evidence" value="ECO:0007669"/>
    <property type="project" value="InterPro"/>
</dbReference>
<dbReference type="EMBL" id="JAVXUO010002326">
    <property type="protein sequence ID" value="KAK2974271.1"/>
    <property type="molecule type" value="Genomic_DNA"/>
</dbReference>
<dbReference type="SUPFAM" id="SSF50630">
    <property type="entry name" value="Acid proteases"/>
    <property type="match status" value="1"/>
</dbReference>
<dbReference type="AlphaFoldDB" id="A0AA88R331"/>
<dbReference type="PANTHER" id="PTHR13683:SF750">
    <property type="entry name" value="ASPARTYL PROTEASE AED1"/>
    <property type="match status" value="1"/>
</dbReference>
<comment type="caution">
    <text evidence="3">The sequence shown here is derived from an EMBL/GenBank/DDBJ whole genome shotgun (WGS) entry which is preliminary data.</text>
</comment>